<feature type="chain" id="PRO_5033018051" description="GerMN domain-containing protein" evidence="1">
    <location>
        <begin position="33"/>
        <end position="212"/>
    </location>
</feature>
<proteinExistence type="predicted"/>
<evidence type="ECO:0000313" key="3">
    <source>
        <dbReference type="EMBL" id="QIB68217.1"/>
    </source>
</evidence>
<evidence type="ECO:0000313" key="4">
    <source>
        <dbReference type="Proteomes" id="UP000466848"/>
    </source>
</evidence>
<feature type="domain" description="GerMN" evidence="2">
    <location>
        <begin position="99"/>
        <end position="188"/>
    </location>
</feature>
<evidence type="ECO:0000256" key="1">
    <source>
        <dbReference type="SAM" id="SignalP"/>
    </source>
</evidence>
<reference evidence="3 4" key="1">
    <citation type="submission" date="2020-02" db="EMBL/GenBank/DDBJ databases">
        <authorList>
            <person name="Kim Y.B."/>
            <person name="Roh S.W."/>
        </authorList>
    </citation>
    <scope>NUCLEOTIDE SEQUENCE [LARGE SCALE GENOMIC DNA]</scope>
    <source>
        <strain evidence="3 4">DSM 103574</strain>
    </source>
</reference>
<accession>A0A858BRN9</accession>
<sequence>MEKRQHRTFGLFNKRMLCLVMSLVLITATAVALTGCGQRQQEVQRVEKALKLYYVNSQFVETGDESQGTLVEYDGISIYLPEETPDGMSSADVTSRSYTDAVIQLWEVPKDLTNAVTMVTERYGLNDITVKDGTAYVDLKGKDLQEGSGGSLEELCFISQIVETLTNSFDEIDQVQFLVDGQEAETLLGHCDVSEPLSDSLLESAAADTIQE</sequence>
<keyword evidence="1" id="KW-0732">Signal</keyword>
<evidence type="ECO:0000259" key="2">
    <source>
        <dbReference type="SMART" id="SM00909"/>
    </source>
</evidence>
<name>A0A858BRN9_9FIRM</name>
<dbReference type="Proteomes" id="UP000466848">
    <property type="component" value="Chromosome"/>
</dbReference>
<feature type="signal peptide" evidence="1">
    <location>
        <begin position="1"/>
        <end position="32"/>
    </location>
</feature>
<dbReference type="InterPro" id="IPR019606">
    <property type="entry name" value="GerMN"/>
</dbReference>
<dbReference type="RefSeq" id="WP_163065137.1">
    <property type="nucleotide sequence ID" value="NZ_CP048649.1"/>
</dbReference>
<dbReference type="AlphaFoldDB" id="A0A858BRN9"/>
<dbReference type="EMBL" id="CP048649">
    <property type="protein sequence ID" value="QIB68217.1"/>
    <property type="molecule type" value="Genomic_DNA"/>
</dbReference>
<dbReference type="Pfam" id="PF10646">
    <property type="entry name" value="Germane"/>
    <property type="match status" value="1"/>
</dbReference>
<dbReference type="KEGG" id="abut:Ami103574_02330"/>
<protein>
    <recommendedName>
        <fullName evidence="2">GerMN domain-containing protein</fullName>
    </recommendedName>
</protein>
<gene>
    <name evidence="3" type="ORF">Ami103574_02330</name>
</gene>
<keyword evidence="4" id="KW-1185">Reference proteome</keyword>
<dbReference type="SMART" id="SM00909">
    <property type="entry name" value="Germane"/>
    <property type="match status" value="1"/>
</dbReference>
<organism evidence="3 4">
    <name type="scientific">Aminipila butyrica</name>
    <dbReference type="NCBI Taxonomy" id="433296"/>
    <lineage>
        <taxon>Bacteria</taxon>
        <taxon>Bacillati</taxon>
        <taxon>Bacillota</taxon>
        <taxon>Clostridia</taxon>
        <taxon>Peptostreptococcales</taxon>
        <taxon>Anaerovoracaceae</taxon>
        <taxon>Aminipila</taxon>
    </lineage>
</organism>